<dbReference type="InterPro" id="IPR027417">
    <property type="entry name" value="P-loop_NTPase"/>
</dbReference>
<reference evidence="17 18" key="1">
    <citation type="submission" date="2015-10" db="EMBL/GenBank/DDBJ databases">
        <title>Draft genomes sequences of Candida glabrata isolates 1A, 1B, 2A, 2B, 3A and 3B.</title>
        <authorList>
            <person name="Haavelsrud O.E."/>
            <person name="Gaustad P."/>
        </authorList>
    </citation>
    <scope>NUCLEOTIDE SEQUENCE [LARGE SCALE GENOMIC DNA]</scope>
    <source>
        <strain evidence="17">910700640</strain>
    </source>
</reference>
<dbReference type="VEuPathDB" id="FungiDB:B1J91_M02189g"/>
<feature type="region of interest" description="Disordered" evidence="15">
    <location>
        <begin position="1"/>
        <end position="68"/>
    </location>
</feature>
<keyword evidence="10" id="KW-0206">Cytoskeleton</keyword>
<evidence type="ECO:0000313" key="17">
    <source>
        <dbReference type="EMBL" id="KTB08067.1"/>
    </source>
</evidence>
<dbReference type="PANTHER" id="PTHR47968:SF36">
    <property type="entry name" value="KINESIN HEAVY CHAIN ISOFORM X1"/>
    <property type="match status" value="1"/>
</dbReference>
<dbReference type="GO" id="GO:0061863">
    <property type="term" value="F:microtubule plus end polymerase"/>
    <property type="evidence" value="ECO:0007669"/>
    <property type="project" value="EnsemblFungi"/>
</dbReference>
<name>A0A0W0D464_CANGB</name>
<keyword evidence="11" id="KW-0131">Cell cycle</keyword>
<keyword evidence="7 14" id="KW-0067">ATP-binding</keyword>
<dbReference type="PANTHER" id="PTHR47968">
    <property type="entry name" value="CENTROMERE PROTEIN E"/>
    <property type="match status" value="1"/>
</dbReference>
<dbReference type="SMART" id="SM00129">
    <property type="entry name" value="KISc"/>
    <property type="match status" value="1"/>
</dbReference>
<dbReference type="GO" id="GO:0007026">
    <property type="term" value="P:negative regulation of microtubule depolymerization"/>
    <property type="evidence" value="ECO:0007669"/>
    <property type="project" value="EnsemblFungi"/>
</dbReference>
<evidence type="ECO:0000256" key="3">
    <source>
        <dbReference type="ARBA" id="ARBA00022618"/>
    </source>
</evidence>
<comment type="caution">
    <text evidence="17">The sequence shown here is derived from an EMBL/GenBank/DDBJ whole genome shotgun (WGS) entry which is preliminary data.</text>
</comment>
<dbReference type="SUPFAM" id="SSF52540">
    <property type="entry name" value="P-loop containing nucleoside triphosphate hydrolases"/>
    <property type="match status" value="1"/>
</dbReference>
<evidence type="ECO:0000259" key="16">
    <source>
        <dbReference type="PROSITE" id="PS50067"/>
    </source>
</evidence>
<evidence type="ECO:0000256" key="12">
    <source>
        <dbReference type="ARBA" id="ARBA00054086"/>
    </source>
</evidence>
<organism evidence="17 18">
    <name type="scientific">Candida glabrata</name>
    <name type="common">Yeast</name>
    <name type="synonym">Torulopsis glabrata</name>
    <dbReference type="NCBI Taxonomy" id="5478"/>
    <lineage>
        <taxon>Eukaryota</taxon>
        <taxon>Fungi</taxon>
        <taxon>Dikarya</taxon>
        <taxon>Ascomycota</taxon>
        <taxon>Saccharomycotina</taxon>
        <taxon>Saccharomycetes</taxon>
        <taxon>Saccharomycetales</taxon>
        <taxon>Saccharomycetaceae</taxon>
        <taxon>Nakaseomyces</taxon>
    </lineage>
</organism>
<keyword evidence="6" id="KW-0498">Mitosis</keyword>
<feature type="binding site" evidence="14">
    <location>
        <begin position="172"/>
        <end position="179"/>
    </location>
    <ligand>
        <name>ATP</name>
        <dbReference type="ChEBI" id="CHEBI:30616"/>
    </ligand>
</feature>
<feature type="compositionally biased region" description="Low complexity" evidence="15">
    <location>
        <begin position="27"/>
        <end position="64"/>
    </location>
</feature>
<keyword evidence="4" id="KW-0493">Microtubule</keyword>
<evidence type="ECO:0000256" key="14">
    <source>
        <dbReference type="PROSITE-ProRule" id="PRU00283"/>
    </source>
</evidence>
<evidence type="ECO:0000256" key="2">
    <source>
        <dbReference type="ARBA" id="ARBA00022490"/>
    </source>
</evidence>
<dbReference type="GO" id="GO:1903754">
    <property type="term" value="C:cortical microtubule plus-end"/>
    <property type="evidence" value="ECO:0007669"/>
    <property type="project" value="EnsemblFungi"/>
</dbReference>
<dbReference type="GO" id="GO:0008574">
    <property type="term" value="F:plus-end-directed microtubule motor activity"/>
    <property type="evidence" value="ECO:0007669"/>
    <property type="project" value="EnsemblFungi"/>
</dbReference>
<evidence type="ECO:0000313" key="18">
    <source>
        <dbReference type="Proteomes" id="UP000054886"/>
    </source>
</evidence>
<sequence>MSASRDSEKYRFETPRVMKSPSPSLDSAVSISSYARSRSSVTRGFRNGSSSGSSSRSSSPLRPGSFGGDPYLQYGKIRNRSESSSYENGSGNLDKYTGTIKVVIRPKPYPTEKIVSWKIHGDKVISHNDIGDFTFDHVFSTGCSNFDIYGKTTQPLIDRLIEGYNATIFAYGMTGSGKTFTMSGTEEEKGLIPLSVSYLFSSLLEKTNTENEKSEVWVSYLEIYNEKINDLLDVASGSNVQNTPSRLFTSTHTSSSGDLKIRDDSECGVRVVGLTQKRCDTSEEVLDWINKGNKNRKTSETEFNTRSSRSHAIVMIRLISKDIRTGEQNIRTLSLCDLAGSERGVGQNERRKEGAFINRSLLALGTVISRLSAENNGSHHTGRAANSQQSLASPNGSSSGNHIPYRDSKLTRLLQPALSGDSVVVALCTIDLAHESSSETLNTLRFASRSKNVALDVSRVYKRINRSAHPFSSPSKLDGGDDRSEQRIQELLIQLQTRDRELAKLREASAGVASGTMNGAQQNLHPDTQLLTKENLLLKNKLKHYESMLVEDGMGVSGASTRNTSNSSSSSTLVSSSPALDNKGRYVGTNSTGVDAELEEIAQLLPSEVAVMLETKFDNLRRQLQSAHRYSESLEKQLNDSHTETEQLKRSLQTKDKLIEALTSAKRLQQQQ</sequence>
<comment type="similarity">
    <text evidence="14">Belongs to the TRAFAC class myosin-kinesin ATPase superfamily. Kinesin family.</text>
</comment>
<feature type="region of interest" description="Disordered" evidence="15">
    <location>
        <begin position="633"/>
        <end position="653"/>
    </location>
</feature>
<dbReference type="InterPro" id="IPR036961">
    <property type="entry name" value="Kinesin_motor_dom_sf"/>
</dbReference>
<dbReference type="EMBL" id="LLZZ01000106">
    <property type="protein sequence ID" value="KTB08067.1"/>
    <property type="molecule type" value="Genomic_DNA"/>
</dbReference>
<keyword evidence="2" id="KW-0963">Cytoplasm</keyword>
<dbReference type="GO" id="GO:0051301">
    <property type="term" value="P:cell division"/>
    <property type="evidence" value="ECO:0007669"/>
    <property type="project" value="UniProtKB-KW"/>
</dbReference>
<dbReference type="AlphaFoldDB" id="A0A0W0D464"/>
<evidence type="ECO:0000256" key="13">
    <source>
        <dbReference type="ARBA" id="ARBA00074598"/>
    </source>
</evidence>
<gene>
    <name evidence="17" type="ORF">AO440_003951</name>
</gene>
<evidence type="ECO:0000256" key="7">
    <source>
        <dbReference type="ARBA" id="ARBA00022840"/>
    </source>
</evidence>
<keyword evidence="5 14" id="KW-0547">Nucleotide-binding</keyword>
<keyword evidence="8" id="KW-0175">Coiled coil</keyword>
<comment type="function">
    <text evidence="12">Required for assembly of the mitotic spindle.</text>
</comment>
<dbReference type="Proteomes" id="UP000054886">
    <property type="component" value="Unassembled WGS sequence"/>
</dbReference>
<dbReference type="GO" id="GO:0005816">
    <property type="term" value="C:spindle pole body"/>
    <property type="evidence" value="ECO:0007669"/>
    <property type="project" value="EnsemblFungi"/>
</dbReference>
<dbReference type="GO" id="GO:0008017">
    <property type="term" value="F:microtubule binding"/>
    <property type="evidence" value="ECO:0007669"/>
    <property type="project" value="InterPro"/>
</dbReference>
<dbReference type="VEuPathDB" id="FungiDB:CAGL0M02189g"/>
<dbReference type="GO" id="GO:0046785">
    <property type="term" value="P:microtubule polymerization"/>
    <property type="evidence" value="ECO:0007669"/>
    <property type="project" value="EnsemblFungi"/>
</dbReference>
<feature type="region of interest" description="Disordered" evidence="15">
    <location>
        <begin position="374"/>
        <end position="404"/>
    </location>
</feature>
<feature type="compositionally biased region" description="Polar residues" evidence="15">
    <location>
        <begin position="374"/>
        <end position="401"/>
    </location>
</feature>
<evidence type="ECO:0000256" key="10">
    <source>
        <dbReference type="ARBA" id="ARBA00023212"/>
    </source>
</evidence>
<dbReference type="GO" id="GO:0005524">
    <property type="term" value="F:ATP binding"/>
    <property type="evidence" value="ECO:0007669"/>
    <property type="project" value="UniProtKB-UniRule"/>
</dbReference>
<protein>
    <recommendedName>
        <fullName evidence="13">Kinesin-like protein KIP2</fullName>
    </recommendedName>
</protein>
<dbReference type="VEuPathDB" id="FungiDB:GWK60_M02101"/>
<keyword evidence="3" id="KW-0132">Cell division</keyword>
<dbReference type="InterPro" id="IPR001752">
    <property type="entry name" value="Kinesin_motor_dom"/>
</dbReference>
<accession>A0A0W0D464</accession>
<dbReference type="GO" id="GO:0030473">
    <property type="term" value="P:nuclear migration along microtubule"/>
    <property type="evidence" value="ECO:0007669"/>
    <property type="project" value="EnsemblFungi"/>
</dbReference>
<evidence type="ECO:0000256" key="11">
    <source>
        <dbReference type="ARBA" id="ARBA00023306"/>
    </source>
</evidence>
<feature type="compositionally biased region" description="Low complexity" evidence="15">
    <location>
        <begin position="557"/>
        <end position="577"/>
    </location>
</feature>
<dbReference type="InterPro" id="IPR027640">
    <property type="entry name" value="Kinesin-like_fam"/>
</dbReference>
<evidence type="ECO:0000256" key="8">
    <source>
        <dbReference type="ARBA" id="ARBA00023054"/>
    </source>
</evidence>
<evidence type="ECO:0000256" key="15">
    <source>
        <dbReference type="SAM" id="MobiDB-lite"/>
    </source>
</evidence>
<feature type="compositionally biased region" description="Basic and acidic residues" evidence="15">
    <location>
        <begin position="1"/>
        <end position="16"/>
    </location>
</feature>
<dbReference type="Pfam" id="PF00225">
    <property type="entry name" value="Kinesin"/>
    <property type="match status" value="1"/>
</dbReference>
<dbReference type="FunFam" id="3.40.850.10:FF:000073">
    <property type="entry name" value="Kinesin-like protein"/>
    <property type="match status" value="1"/>
</dbReference>
<evidence type="ECO:0000256" key="6">
    <source>
        <dbReference type="ARBA" id="ARBA00022776"/>
    </source>
</evidence>
<dbReference type="PROSITE" id="PS50067">
    <property type="entry name" value="KINESIN_MOTOR_2"/>
    <property type="match status" value="1"/>
</dbReference>
<dbReference type="PRINTS" id="PR00380">
    <property type="entry name" value="KINESINHEAVY"/>
</dbReference>
<keyword evidence="9 14" id="KW-0505">Motor protein</keyword>
<feature type="domain" description="Kinesin motor" evidence="16">
    <location>
        <begin position="99"/>
        <end position="453"/>
    </location>
</feature>
<dbReference type="VEuPathDB" id="FungiDB:GVI51_M02101"/>
<evidence type="ECO:0000256" key="5">
    <source>
        <dbReference type="ARBA" id="ARBA00022741"/>
    </source>
</evidence>
<evidence type="ECO:0000256" key="4">
    <source>
        <dbReference type="ARBA" id="ARBA00022701"/>
    </source>
</evidence>
<proteinExistence type="inferred from homology"/>
<feature type="region of interest" description="Disordered" evidence="15">
    <location>
        <begin position="556"/>
        <end position="586"/>
    </location>
</feature>
<evidence type="ECO:0000256" key="9">
    <source>
        <dbReference type="ARBA" id="ARBA00023175"/>
    </source>
</evidence>
<evidence type="ECO:0000256" key="1">
    <source>
        <dbReference type="ARBA" id="ARBA00004245"/>
    </source>
</evidence>
<dbReference type="Gene3D" id="3.40.850.10">
    <property type="entry name" value="Kinesin motor domain"/>
    <property type="match status" value="1"/>
</dbReference>
<comment type="subcellular location">
    <subcellularLocation>
        <location evidence="1">Cytoplasm</location>
        <location evidence="1">Cytoskeleton</location>
    </subcellularLocation>
</comment>